<gene>
    <name evidence="2" type="primary">gcr126</name>
</gene>
<name>A0A193KUM0_SCHMD</name>
<evidence type="ECO:0000256" key="1">
    <source>
        <dbReference type="SAM" id="Phobius"/>
    </source>
</evidence>
<dbReference type="AlphaFoldDB" id="A0A193KUM0"/>
<evidence type="ECO:0000313" key="2">
    <source>
        <dbReference type="EMBL" id="ANO39084.1"/>
    </source>
</evidence>
<protein>
    <submittedName>
        <fullName evidence="2">GCR126</fullName>
    </submittedName>
</protein>
<feature type="transmembrane region" description="Helical" evidence="1">
    <location>
        <begin position="237"/>
        <end position="257"/>
    </location>
</feature>
<feature type="transmembrane region" description="Helical" evidence="1">
    <location>
        <begin position="206"/>
        <end position="225"/>
    </location>
</feature>
<feature type="transmembrane region" description="Helical" evidence="1">
    <location>
        <begin position="161"/>
        <end position="186"/>
    </location>
</feature>
<proteinExistence type="evidence at transcript level"/>
<organism evidence="2">
    <name type="scientific">Schmidtea mediterranea</name>
    <name type="common">Freshwater planarian flatworm</name>
    <dbReference type="NCBI Taxonomy" id="79327"/>
    <lineage>
        <taxon>Eukaryota</taxon>
        <taxon>Metazoa</taxon>
        <taxon>Spiralia</taxon>
        <taxon>Lophotrochozoa</taxon>
        <taxon>Platyhelminthes</taxon>
        <taxon>Rhabditophora</taxon>
        <taxon>Seriata</taxon>
        <taxon>Tricladida</taxon>
        <taxon>Continenticola</taxon>
        <taxon>Geoplanoidea</taxon>
        <taxon>Dugesiidae</taxon>
        <taxon>Schmidtea</taxon>
    </lineage>
</organism>
<dbReference type="EMBL" id="KX018923">
    <property type="protein sequence ID" value="ANO39084.1"/>
    <property type="molecule type" value="mRNA"/>
</dbReference>
<reference evidence="2" key="1">
    <citation type="journal article" date="2016" name="PLoS Biol.">
        <title>GPCRs Direct Germline Development and Somatic Gonad Function in Planarians.</title>
        <authorList>
            <person name="Saberi A."/>
            <person name="Jamal A."/>
            <person name="Beets I."/>
            <person name="Schoofs L."/>
            <person name="Newmark P.A."/>
        </authorList>
    </citation>
    <scope>NUCLEOTIDE SEQUENCE</scope>
</reference>
<accession>A0A193KUM0</accession>
<feature type="transmembrane region" description="Helical" evidence="1">
    <location>
        <begin position="342"/>
        <end position="363"/>
    </location>
</feature>
<keyword evidence="1" id="KW-1133">Transmembrane helix</keyword>
<keyword evidence="1" id="KW-0812">Transmembrane</keyword>
<feature type="transmembrane region" description="Helical" evidence="1">
    <location>
        <begin position="277"/>
        <end position="296"/>
    </location>
</feature>
<keyword evidence="1" id="KW-0472">Membrane</keyword>
<feature type="transmembrane region" description="Helical" evidence="1">
    <location>
        <begin position="369"/>
        <end position="394"/>
    </location>
</feature>
<sequence>MKILIHEIENKYHNKNVYYFYRIDFLYIMYYLTPVDDSMEKIEDKFSPFYNIDKKKCLKLSNSSCISTWVFQVCLTDSMRSEDNEILCPFFTTYIQPVCSNGRWDYDDRRVYEDCYTKEFYYRLTIERTFMLLINPFILLIYQTGVYYISEYPEIVKDFNWRFVVWLLKSRSIHLFILISMCFINSSRATYEWCMLFTFLPLTLDLFYHTSMLALFIHVYAIIFNQETQLRVIKSSLKHFCFIMPLLIAIVCLILDIGTKGHSYFQCQCGPILSRVYYVYVATTLVQILIAFPLYLRIMSKLKTIELENNLRNHYRMEYDILGERKEVSKRELVRCKLSMKVFLLLSIWNFVMYCVMVINRIILPNRLVYKIMVIIYSSRNIADCIMLTILIWFNKGLRQRMAAWDLWNNVLNVEVKTNQNDADFLLAIQETTK</sequence>
<feature type="transmembrane region" description="Helical" evidence="1">
    <location>
        <begin position="130"/>
        <end position="149"/>
    </location>
</feature>